<evidence type="ECO:0000256" key="5">
    <source>
        <dbReference type="SAM" id="SignalP"/>
    </source>
</evidence>
<dbReference type="RefSeq" id="WP_208660317.1">
    <property type="nucleotide sequence ID" value="NZ_CP031775.2"/>
</dbReference>
<dbReference type="NCBIfam" id="TIGR01352">
    <property type="entry name" value="tonB_Cterm"/>
    <property type="match status" value="1"/>
</dbReference>
<dbReference type="EMBL" id="CP031775">
    <property type="protein sequence ID" value="QDZ92551.1"/>
    <property type="molecule type" value="Genomic_DNA"/>
</dbReference>
<dbReference type="Gene3D" id="3.30.2420.10">
    <property type="entry name" value="TonB"/>
    <property type="match status" value="1"/>
</dbReference>
<evidence type="ECO:0000259" key="6">
    <source>
        <dbReference type="PROSITE" id="PS52015"/>
    </source>
</evidence>
<dbReference type="PROSITE" id="PS52015">
    <property type="entry name" value="TONB_CTD"/>
    <property type="match status" value="1"/>
</dbReference>
<dbReference type="KEGG" id="sdeo:D0436_19945"/>
<evidence type="ECO:0000313" key="7">
    <source>
        <dbReference type="EMBL" id="QDZ92551.1"/>
    </source>
</evidence>
<comment type="subcellular location">
    <subcellularLocation>
        <location evidence="1">Membrane</location>
        <topology evidence="1">Single-pass membrane protein</topology>
    </subcellularLocation>
</comment>
<dbReference type="GO" id="GO:0016020">
    <property type="term" value="C:membrane"/>
    <property type="evidence" value="ECO:0007669"/>
    <property type="project" value="UniProtKB-SubCell"/>
</dbReference>
<dbReference type="AlphaFoldDB" id="A0A5B8R4A1"/>
<accession>A0A5B8R4A1</accession>
<proteinExistence type="predicted"/>
<protein>
    <submittedName>
        <fullName evidence="7">Energy transducer TonB</fullName>
    </submittedName>
</protein>
<reference evidence="7 8" key="1">
    <citation type="journal article" date="2019" name="Ecotoxicol. Environ. Saf.">
        <title>Microbial characterization of heavy metal resistant bacterial strains isolated from an electroplating wastewater treatment plant.</title>
        <authorList>
            <person name="Cai X."/>
            <person name="Zheng X."/>
            <person name="Zhang D."/>
            <person name="Iqbal W."/>
            <person name="Liu C."/>
            <person name="Yang B."/>
            <person name="Zhao X."/>
            <person name="Lu X."/>
            <person name="Mao Y."/>
        </authorList>
    </citation>
    <scope>NUCLEOTIDE SEQUENCE [LARGE SCALE GENOMIC DNA]</scope>
    <source>
        <strain evidence="7 8">Ni1-3</strain>
    </source>
</reference>
<evidence type="ECO:0000256" key="1">
    <source>
        <dbReference type="ARBA" id="ARBA00004167"/>
    </source>
</evidence>
<dbReference type="InterPro" id="IPR006260">
    <property type="entry name" value="TonB/TolA_C"/>
</dbReference>
<keyword evidence="2" id="KW-0812">Transmembrane</keyword>
<feature type="domain" description="TonB C-terminal" evidence="6">
    <location>
        <begin position="37"/>
        <end position="131"/>
    </location>
</feature>
<feature type="signal peptide" evidence="5">
    <location>
        <begin position="1"/>
        <end position="20"/>
    </location>
</feature>
<dbReference type="SUPFAM" id="SSF74653">
    <property type="entry name" value="TolA/TonB C-terminal domain"/>
    <property type="match status" value="1"/>
</dbReference>
<dbReference type="InterPro" id="IPR037682">
    <property type="entry name" value="TonB_C"/>
</dbReference>
<gene>
    <name evidence="7" type="ORF">D0436_19945</name>
</gene>
<keyword evidence="5" id="KW-0732">Signal</keyword>
<keyword evidence="4" id="KW-0472">Membrane</keyword>
<evidence type="ECO:0000256" key="2">
    <source>
        <dbReference type="ARBA" id="ARBA00022692"/>
    </source>
</evidence>
<dbReference type="GO" id="GO:0055085">
    <property type="term" value="P:transmembrane transport"/>
    <property type="evidence" value="ECO:0007669"/>
    <property type="project" value="InterPro"/>
</dbReference>
<feature type="chain" id="PRO_5023072546" evidence="5">
    <location>
        <begin position="21"/>
        <end position="145"/>
    </location>
</feature>
<evidence type="ECO:0000256" key="3">
    <source>
        <dbReference type="ARBA" id="ARBA00022989"/>
    </source>
</evidence>
<sequence length="145" mass="16094">MKSSAWGALALLLLTPSCLALTKHIYGDVQVTNIGPSSDFVWERDNTQQPQYPIELARSRIAGCTVLSFDISEKGDTENIEVINSVPNNAIGRYSRQILKEWKWTPTSTAKTAEKRTVRLDFCLGEISSAESEKQCKQQAQLACS</sequence>
<dbReference type="Proteomes" id="UP000321124">
    <property type="component" value="Chromosome"/>
</dbReference>
<keyword evidence="3" id="KW-1133">Transmembrane helix</keyword>
<evidence type="ECO:0000256" key="4">
    <source>
        <dbReference type="ARBA" id="ARBA00023136"/>
    </source>
</evidence>
<name>A0A5B8R4A1_9GAMM</name>
<evidence type="ECO:0000313" key="8">
    <source>
        <dbReference type="Proteomes" id="UP000321124"/>
    </source>
</evidence>
<dbReference type="Pfam" id="PF03544">
    <property type="entry name" value="TonB_C"/>
    <property type="match status" value="1"/>
</dbReference>
<organism evidence="7 8">
    <name type="scientific">Shewanella decolorationis</name>
    <dbReference type="NCBI Taxonomy" id="256839"/>
    <lineage>
        <taxon>Bacteria</taxon>
        <taxon>Pseudomonadati</taxon>
        <taxon>Pseudomonadota</taxon>
        <taxon>Gammaproteobacteria</taxon>
        <taxon>Alteromonadales</taxon>
        <taxon>Shewanellaceae</taxon>
        <taxon>Shewanella</taxon>
    </lineage>
</organism>